<keyword evidence="4" id="KW-1185">Reference proteome</keyword>
<dbReference type="EMBL" id="JAUUTY010000004">
    <property type="protein sequence ID" value="KAK1643505.1"/>
    <property type="molecule type" value="Genomic_DNA"/>
</dbReference>
<dbReference type="Pfam" id="PF07734">
    <property type="entry name" value="FBA_1"/>
    <property type="match status" value="1"/>
</dbReference>
<dbReference type="InterPro" id="IPR055290">
    <property type="entry name" value="At3g26010-like"/>
</dbReference>
<feature type="domain" description="F-box" evidence="1">
    <location>
        <begin position="2"/>
        <end position="33"/>
    </location>
</feature>
<comment type="caution">
    <text evidence="3">The sequence shown here is derived from an EMBL/GenBank/DDBJ whole genome shotgun (WGS) entry which is preliminary data.</text>
</comment>
<protein>
    <recommendedName>
        <fullName evidence="5">F-box domain-containing protein</fullName>
    </recommendedName>
</protein>
<dbReference type="Pfam" id="PF00646">
    <property type="entry name" value="F-box"/>
    <property type="match status" value="1"/>
</dbReference>
<dbReference type="AlphaFoldDB" id="A0AAD8W676"/>
<dbReference type="SUPFAM" id="SSF81383">
    <property type="entry name" value="F-box domain"/>
    <property type="match status" value="1"/>
</dbReference>
<evidence type="ECO:0000259" key="2">
    <source>
        <dbReference type="Pfam" id="PF07734"/>
    </source>
</evidence>
<sequence>MEILSQVPYKSLCRFKCVSKPWLAFCSDPDICKRCPQTLSGFFYNYGGRVSFHNLSGRGPPMVDPSLPFLRGSYDRFEVKQCCGGVLLCECWESRHEEDKHDFVVCNPIIGKWTVLPPILWQNTWDGDPVRFEPIEIFLGFDAAVPSCFTVFVPLTYYDEEFTEMAIYSSKTRRWITVEGNPTTQLVGNSECVFLNGTMHLATKDGSIVSVDAKGEEWCEIDMPNHMEGSRRSKVSIGQSQGRLHVWQIYNDDDDAGDDDYDDYGDGDGHLYVWVLKDYDSEKWRLKCHVRVSELFKRECGEDDFSYTAFAIHPESNCIFLTDKDETTLSYDMDNLKVKVVRNFQEFQDALPYTPCFAEWS</sequence>
<proteinExistence type="predicted"/>
<evidence type="ECO:0000313" key="3">
    <source>
        <dbReference type="EMBL" id="KAK1643505.1"/>
    </source>
</evidence>
<dbReference type="NCBIfam" id="TIGR01640">
    <property type="entry name" value="F_box_assoc_1"/>
    <property type="match status" value="1"/>
</dbReference>
<evidence type="ECO:0000259" key="1">
    <source>
        <dbReference type="Pfam" id="PF00646"/>
    </source>
</evidence>
<dbReference type="InterPro" id="IPR017451">
    <property type="entry name" value="F-box-assoc_interact_dom"/>
</dbReference>
<dbReference type="PANTHER" id="PTHR35546">
    <property type="entry name" value="F-BOX PROTEIN INTERACTION DOMAIN PROTEIN-RELATED"/>
    <property type="match status" value="1"/>
</dbReference>
<feature type="domain" description="F-box associated beta-propeller type 1" evidence="2">
    <location>
        <begin position="76"/>
        <end position="327"/>
    </location>
</feature>
<dbReference type="SUPFAM" id="SSF50998">
    <property type="entry name" value="Quinoprotein alcohol dehydrogenase-like"/>
    <property type="match status" value="1"/>
</dbReference>
<accession>A0AAD8W676</accession>
<reference evidence="3" key="1">
    <citation type="submission" date="2023-07" db="EMBL/GenBank/DDBJ databases">
        <title>A chromosome-level genome assembly of Lolium multiflorum.</title>
        <authorList>
            <person name="Chen Y."/>
            <person name="Copetti D."/>
            <person name="Kolliker R."/>
            <person name="Studer B."/>
        </authorList>
    </citation>
    <scope>NUCLEOTIDE SEQUENCE</scope>
    <source>
        <strain evidence="3">02402/16</strain>
        <tissue evidence="3">Leaf</tissue>
    </source>
</reference>
<dbReference type="PANTHER" id="PTHR35546:SF48">
    <property type="entry name" value="F-BOX DOMAIN-CONTAINING PROTEIN"/>
    <property type="match status" value="1"/>
</dbReference>
<gene>
    <name evidence="3" type="ORF">QYE76_061310</name>
</gene>
<evidence type="ECO:0000313" key="4">
    <source>
        <dbReference type="Proteomes" id="UP001231189"/>
    </source>
</evidence>
<dbReference type="InterPro" id="IPR036047">
    <property type="entry name" value="F-box-like_dom_sf"/>
</dbReference>
<name>A0AAD8W676_LOLMU</name>
<dbReference type="Proteomes" id="UP001231189">
    <property type="component" value="Unassembled WGS sequence"/>
</dbReference>
<evidence type="ECO:0008006" key="5">
    <source>
        <dbReference type="Google" id="ProtNLM"/>
    </source>
</evidence>
<dbReference type="InterPro" id="IPR006527">
    <property type="entry name" value="F-box-assoc_dom_typ1"/>
</dbReference>
<dbReference type="InterPro" id="IPR011047">
    <property type="entry name" value="Quinoprotein_ADH-like_sf"/>
</dbReference>
<dbReference type="InterPro" id="IPR001810">
    <property type="entry name" value="F-box_dom"/>
</dbReference>
<organism evidence="3 4">
    <name type="scientific">Lolium multiflorum</name>
    <name type="common">Italian ryegrass</name>
    <name type="synonym">Lolium perenne subsp. multiflorum</name>
    <dbReference type="NCBI Taxonomy" id="4521"/>
    <lineage>
        <taxon>Eukaryota</taxon>
        <taxon>Viridiplantae</taxon>
        <taxon>Streptophyta</taxon>
        <taxon>Embryophyta</taxon>
        <taxon>Tracheophyta</taxon>
        <taxon>Spermatophyta</taxon>
        <taxon>Magnoliopsida</taxon>
        <taxon>Liliopsida</taxon>
        <taxon>Poales</taxon>
        <taxon>Poaceae</taxon>
        <taxon>BOP clade</taxon>
        <taxon>Pooideae</taxon>
        <taxon>Poodae</taxon>
        <taxon>Poeae</taxon>
        <taxon>Poeae Chloroplast Group 2 (Poeae type)</taxon>
        <taxon>Loliodinae</taxon>
        <taxon>Loliinae</taxon>
        <taxon>Lolium</taxon>
    </lineage>
</organism>